<dbReference type="RefSeq" id="WP_073582527.1">
    <property type="nucleotide sequence ID" value="NZ_CBCSEA010000015.1"/>
</dbReference>
<evidence type="ECO:0000313" key="2">
    <source>
        <dbReference type="Proteomes" id="UP000184611"/>
    </source>
</evidence>
<dbReference type="AlphaFoldDB" id="A0A1M7ZVH5"/>
<gene>
    <name evidence="1" type="ORF">SAMN05443547_1222</name>
</gene>
<proteinExistence type="predicted"/>
<dbReference type="STRING" id="416016.SAMN05443547_1222"/>
<dbReference type="EMBL" id="FRYK01000002">
    <property type="protein sequence ID" value="SHO72878.1"/>
    <property type="molecule type" value="Genomic_DNA"/>
</dbReference>
<organism evidence="1 2">
    <name type="scientific">Flavobacterium cucumis</name>
    <dbReference type="NCBI Taxonomy" id="416016"/>
    <lineage>
        <taxon>Bacteria</taxon>
        <taxon>Pseudomonadati</taxon>
        <taxon>Bacteroidota</taxon>
        <taxon>Flavobacteriia</taxon>
        <taxon>Flavobacteriales</taxon>
        <taxon>Flavobacteriaceae</taxon>
        <taxon>Flavobacterium</taxon>
    </lineage>
</organism>
<name>A0A1M7ZVH5_9FLAO</name>
<evidence type="ECO:0000313" key="1">
    <source>
        <dbReference type="EMBL" id="SHO72878.1"/>
    </source>
</evidence>
<reference evidence="2" key="1">
    <citation type="submission" date="2016-12" db="EMBL/GenBank/DDBJ databases">
        <authorList>
            <person name="Varghese N."/>
            <person name="Submissions S."/>
        </authorList>
    </citation>
    <scope>NUCLEOTIDE SEQUENCE [LARGE SCALE GENOMIC DNA]</scope>
    <source>
        <strain evidence="2">DSM 18830</strain>
    </source>
</reference>
<dbReference type="OrthoDB" id="1189337at2"/>
<dbReference type="Proteomes" id="UP000184611">
    <property type="component" value="Unassembled WGS sequence"/>
</dbReference>
<keyword evidence="2" id="KW-1185">Reference proteome</keyword>
<accession>A0A1M7ZVH5</accession>
<sequence length="185" mass="19932">MNTFSQEIQEVIASVGKGKNLPSWGADGRYNPKTGVLYVAGRADQIEQNSLLLAKNSEEIGVTNIDKAMLQYPFVVTGLRAVFAGGVDGTSNSKNTAFTGKASPAFENGELTIDQSGELIKIPIGVITNLRSSTGIADDIYKVNPFVIREKKVFKMTPDLAGAPAANEIYKFELHGFYLQPDATV</sequence>
<protein>
    <submittedName>
        <fullName evidence="1">Uncharacterized protein</fullName>
    </submittedName>
</protein>